<dbReference type="GO" id="GO:0071949">
    <property type="term" value="F:FAD binding"/>
    <property type="evidence" value="ECO:0007669"/>
    <property type="project" value="InterPro"/>
</dbReference>
<dbReference type="AlphaFoldDB" id="A0A165X939"/>
<dbReference type="OrthoDB" id="2015447at2759"/>
<dbReference type="Gene3D" id="3.40.50.720">
    <property type="entry name" value="NAD(P)-binding Rossmann-like Domain"/>
    <property type="match status" value="1"/>
</dbReference>
<comment type="cofactor">
    <cofactor evidence="1">
        <name>FAD</name>
        <dbReference type="ChEBI" id="CHEBI:57692"/>
    </cofactor>
</comment>
<comment type="similarity">
    <text evidence="2">Belongs to the DAMOX/DASOX family.</text>
</comment>
<protein>
    <recommendedName>
        <fullName evidence="7">FAD dependent oxidoreductase domain-containing protein</fullName>
    </recommendedName>
</protein>
<organism evidence="8 9">
    <name type="scientific">Sistotremastrum suecicum HHB10207 ss-3</name>
    <dbReference type="NCBI Taxonomy" id="1314776"/>
    <lineage>
        <taxon>Eukaryota</taxon>
        <taxon>Fungi</taxon>
        <taxon>Dikarya</taxon>
        <taxon>Basidiomycota</taxon>
        <taxon>Agaricomycotina</taxon>
        <taxon>Agaricomycetes</taxon>
        <taxon>Sistotremastrales</taxon>
        <taxon>Sistotremastraceae</taxon>
        <taxon>Sistotremastrum</taxon>
    </lineage>
</organism>
<dbReference type="GO" id="GO:0005737">
    <property type="term" value="C:cytoplasm"/>
    <property type="evidence" value="ECO:0007669"/>
    <property type="project" value="TreeGrafter"/>
</dbReference>
<dbReference type="Pfam" id="PF01266">
    <property type="entry name" value="DAO"/>
    <property type="match status" value="1"/>
</dbReference>
<evidence type="ECO:0000256" key="4">
    <source>
        <dbReference type="ARBA" id="ARBA00022827"/>
    </source>
</evidence>
<evidence type="ECO:0000256" key="5">
    <source>
        <dbReference type="ARBA" id="ARBA00023002"/>
    </source>
</evidence>
<dbReference type="EMBL" id="KV428419">
    <property type="protein sequence ID" value="KZT31954.1"/>
    <property type="molecule type" value="Genomic_DNA"/>
</dbReference>
<evidence type="ECO:0000256" key="3">
    <source>
        <dbReference type="ARBA" id="ARBA00022630"/>
    </source>
</evidence>
<dbReference type="GO" id="GO:0019478">
    <property type="term" value="P:D-amino acid catabolic process"/>
    <property type="evidence" value="ECO:0007669"/>
    <property type="project" value="TreeGrafter"/>
</dbReference>
<accession>A0A165X939</accession>
<sequence>MSPANVTVVGAGVVGLTTALKIQELGHHVTIVAETLPGDPKSIRYTSCWAGAHHVSATGDENPTRRGKSLEVVSYT</sequence>
<gene>
    <name evidence="8" type="ORF">SISSUDRAFT_1056108</name>
</gene>
<keyword evidence="5" id="KW-0560">Oxidoreductase</keyword>
<dbReference type="PANTHER" id="PTHR11530">
    <property type="entry name" value="D-AMINO ACID OXIDASE"/>
    <property type="match status" value="1"/>
</dbReference>
<dbReference type="InterPro" id="IPR023209">
    <property type="entry name" value="DAO"/>
</dbReference>
<proteinExistence type="inferred from homology"/>
<keyword evidence="9" id="KW-1185">Reference proteome</keyword>
<name>A0A165X939_9AGAM</name>
<evidence type="ECO:0000313" key="8">
    <source>
        <dbReference type="EMBL" id="KZT31954.1"/>
    </source>
</evidence>
<keyword evidence="3" id="KW-0285">Flavoprotein</keyword>
<evidence type="ECO:0000259" key="7">
    <source>
        <dbReference type="Pfam" id="PF01266"/>
    </source>
</evidence>
<dbReference type="Proteomes" id="UP000076798">
    <property type="component" value="Unassembled WGS sequence"/>
</dbReference>
<evidence type="ECO:0000256" key="1">
    <source>
        <dbReference type="ARBA" id="ARBA00001974"/>
    </source>
</evidence>
<feature type="region of interest" description="Disordered" evidence="6">
    <location>
        <begin position="55"/>
        <end position="76"/>
    </location>
</feature>
<dbReference type="InterPro" id="IPR006076">
    <property type="entry name" value="FAD-dep_OxRdtase"/>
</dbReference>
<dbReference type="PANTHER" id="PTHR11530:SF11">
    <property type="entry name" value="D-ASPARTATE OXIDASE"/>
    <property type="match status" value="1"/>
</dbReference>
<evidence type="ECO:0000256" key="2">
    <source>
        <dbReference type="ARBA" id="ARBA00006730"/>
    </source>
</evidence>
<dbReference type="GO" id="GO:0003884">
    <property type="term" value="F:D-amino-acid oxidase activity"/>
    <property type="evidence" value="ECO:0007669"/>
    <property type="project" value="InterPro"/>
</dbReference>
<evidence type="ECO:0000313" key="9">
    <source>
        <dbReference type="Proteomes" id="UP000076798"/>
    </source>
</evidence>
<feature type="domain" description="FAD dependent oxidoreductase" evidence="7">
    <location>
        <begin position="6"/>
        <end position="53"/>
    </location>
</feature>
<evidence type="ECO:0000256" key="6">
    <source>
        <dbReference type="SAM" id="MobiDB-lite"/>
    </source>
</evidence>
<dbReference type="STRING" id="1314776.A0A165X939"/>
<keyword evidence="4" id="KW-0274">FAD</keyword>
<reference evidence="8 9" key="1">
    <citation type="journal article" date="2016" name="Mol. Biol. Evol.">
        <title>Comparative Genomics of Early-Diverging Mushroom-Forming Fungi Provides Insights into the Origins of Lignocellulose Decay Capabilities.</title>
        <authorList>
            <person name="Nagy L.G."/>
            <person name="Riley R."/>
            <person name="Tritt A."/>
            <person name="Adam C."/>
            <person name="Daum C."/>
            <person name="Floudas D."/>
            <person name="Sun H."/>
            <person name="Yadav J.S."/>
            <person name="Pangilinan J."/>
            <person name="Larsson K.H."/>
            <person name="Matsuura K."/>
            <person name="Barry K."/>
            <person name="Labutti K."/>
            <person name="Kuo R."/>
            <person name="Ohm R.A."/>
            <person name="Bhattacharya S.S."/>
            <person name="Shirouzu T."/>
            <person name="Yoshinaga Y."/>
            <person name="Martin F.M."/>
            <person name="Grigoriev I.V."/>
            <person name="Hibbett D.S."/>
        </authorList>
    </citation>
    <scope>NUCLEOTIDE SEQUENCE [LARGE SCALE GENOMIC DNA]</scope>
    <source>
        <strain evidence="8 9">HHB10207 ss-3</strain>
    </source>
</reference>
<dbReference type="SUPFAM" id="SSF51971">
    <property type="entry name" value="Nucleotide-binding domain"/>
    <property type="match status" value="1"/>
</dbReference>